<dbReference type="EMBL" id="QZWG01000020">
    <property type="protein sequence ID" value="RZB42652.1"/>
    <property type="molecule type" value="Genomic_DNA"/>
</dbReference>
<dbReference type="PANTHER" id="PTHR46503:SF1">
    <property type="entry name" value="INTER-ALPHA-TRYPSIN INHIBITOR HEAVY CHAIN-LIKE PROTEIN"/>
    <property type="match status" value="1"/>
</dbReference>
<reference evidence="1 2" key="1">
    <citation type="submission" date="2018-09" db="EMBL/GenBank/DDBJ databases">
        <title>A high-quality reference genome of wild soybean provides a powerful tool to mine soybean genomes.</title>
        <authorList>
            <person name="Xie M."/>
            <person name="Chung C.Y.L."/>
            <person name="Li M.-W."/>
            <person name="Wong F.-L."/>
            <person name="Chan T.-F."/>
            <person name="Lam H.-M."/>
        </authorList>
    </citation>
    <scope>NUCLEOTIDE SEQUENCE [LARGE SCALE GENOMIC DNA]</scope>
    <source>
        <strain evidence="2">cv. W05</strain>
        <tissue evidence="1">Hypocotyl of etiolated seedlings</tissue>
    </source>
</reference>
<organism evidence="1 2">
    <name type="scientific">Glycine soja</name>
    <name type="common">Wild soybean</name>
    <dbReference type="NCBI Taxonomy" id="3848"/>
    <lineage>
        <taxon>Eukaryota</taxon>
        <taxon>Viridiplantae</taxon>
        <taxon>Streptophyta</taxon>
        <taxon>Embryophyta</taxon>
        <taxon>Tracheophyta</taxon>
        <taxon>Spermatophyta</taxon>
        <taxon>Magnoliopsida</taxon>
        <taxon>eudicotyledons</taxon>
        <taxon>Gunneridae</taxon>
        <taxon>Pentapetalae</taxon>
        <taxon>rosids</taxon>
        <taxon>fabids</taxon>
        <taxon>Fabales</taxon>
        <taxon>Fabaceae</taxon>
        <taxon>Papilionoideae</taxon>
        <taxon>50 kb inversion clade</taxon>
        <taxon>NPAAA clade</taxon>
        <taxon>indigoferoid/millettioid clade</taxon>
        <taxon>Phaseoleae</taxon>
        <taxon>Glycine</taxon>
        <taxon>Glycine subgen. Soja</taxon>
    </lineage>
</organism>
<sequence>MGSRSCDCRIAILVSHQGSILGVEVSISRKSYSTQLVVMEDENGNQNSASPQNGGFLIPNIFTLNIPKVDGGSNLSIKVRWS</sequence>
<name>A0A445F1J8_GLYSO</name>
<dbReference type="PANTHER" id="PTHR46503">
    <property type="entry name" value="INTER-ALPHA-TRYPSIN INHIBITOR HEAVY CHAIN-LIKE PROTEIN"/>
    <property type="match status" value="1"/>
</dbReference>
<accession>A0A445F1J8</accession>
<proteinExistence type="predicted"/>
<comment type="caution">
    <text evidence="1">The sequence shown here is derived from an EMBL/GenBank/DDBJ whole genome shotgun (WGS) entry which is preliminary data.</text>
</comment>
<dbReference type="AlphaFoldDB" id="A0A445F1J8"/>
<gene>
    <name evidence="1" type="ORF">D0Y65_053292</name>
</gene>
<keyword evidence="2" id="KW-1185">Reference proteome</keyword>
<evidence type="ECO:0000313" key="1">
    <source>
        <dbReference type="EMBL" id="RZB42652.1"/>
    </source>
</evidence>
<evidence type="ECO:0000313" key="2">
    <source>
        <dbReference type="Proteomes" id="UP000289340"/>
    </source>
</evidence>
<dbReference type="Proteomes" id="UP000289340">
    <property type="component" value="Chromosome 20"/>
</dbReference>
<protein>
    <submittedName>
        <fullName evidence="1">Uncharacterized protein</fullName>
    </submittedName>
</protein>